<organism evidence="9 10">
    <name type="scientific">Ruania alkalisoli</name>
    <dbReference type="NCBI Taxonomy" id="2779775"/>
    <lineage>
        <taxon>Bacteria</taxon>
        <taxon>Bacillati</taxon>
        <taxon>Actinomycetota</taxon>
        <taxon>Actinomycetes</taxon>
        <taxon>Micrococcales</taxon>
        <taxon>Ruaniaceae</taxon>
        <taxon>Ruania</taxon>
    </lineage>
</organism>
<reference evidence="9 10" key="1">
    <citation type="submission" date="2020-10" db="EMBL/GenBank/DDBJ databases">
        <title>Haloactinobacterium sp. RN3S43, a bacterium isolated from saline soil.</title>
        <authorList>
            <person name="Sun J.-Q."/>
        </authorList>
    </citation>
    <scope>NUCLEOTIDE SEQUENCE [LARGE SCALE GENOMIC DNA]</scope>
    <source>
        <strain evidence="9 10">RN3S43</strain>
    </source>
</reference>
<evidence type="ECO:0000313" key="10">
    <source>
        <dbReference type="Proteomes" id="UP000593758"/>
    </source>
</evidence>
<feature type="transmembrane region" description="Helical" evidence="8">
    <location>
        <begin position="21"/>
        <end position="49"/>
    </location>
</feature>
<evidence type="ECO:0000256" key="2">
    <source>
        <dbReference type="ARBA" id="ARBA00006228"/>
    </source>
</evidence>
<dbReference type="Pfam" id="PF01899">
    <property type="entry name" value="MNHE"/>
    <property type="match status" value="1"/>
</dbReference>
<keyword evidence="3" id="KW-1003">Cell membrane</keyword>
<keyword evidence="4 8" id="KW-0812">Transmembrane</keyword>
<feature type="region of interest" description="Disordered" evidence="7">
    <location>
        <begin position="183"/>
        <end position="217"/>
    </location>
</feature>
<dbReference type="GO" id="GO:0008324">
    <property type="term" value="F:monoatomic cation transmembrane transporter activity"/>
    <property type="evidence" value="ECO:0007669"/>
    <property type="project" value="InterPro"/>
</dbReference>
<name>A0A7M1SS36_9MICO</name>
<keyword evidence="6 8" id="KW-0472">Membrane</keyword>
<evidence type="ECO:0000256" key="3">
    <source>
        <dbReference type="ARBA" id="ARBA00022475"/>
    </source>
</evidence>
<keyword evidence="5 8" id="KW-1133">Transmembrane helix</keyword>
<comment type="subcellular location">
    <subcellularLocation>
        <location evidence="1">Cell membrane</location>
        <topology evidence="1">Multi-pass membrane protein</topology>
    </subcellularLocation>
</comment>
<evidence type="ECO:0000313" key="9">
    <source>
        <dbReference type="EMBL" id="QOR70379.1"/>
    </source>
</evidence>
<dbReference type="Proteomes" id="UP000593758">
    <property type="component" value="Chromosome"/>
</dbReference>
<evidence type="ECO:0000256" key="8">
    <source>
        <dbReference type="SAM" id="Phobius"/>
    </source>
</evidence>
<sequence>MSGRGRWDWLQRVPMAVWMTAVWVLLWGHLTVANVLTGVLVSVLLLWVFPMPRVGFEGRVSLIGVLLLTGRLLVDVVRASVSVAIRALRWRQTPHGAVIRVPLRSESDLFLTLTAELTTLVPGSFVVEAHRFTGTLYLHVLDVTRPGALERARHDVFEQERRVMYAFATDADIEAAGFEPRPWRLRSRGSGRGTRSTRERHSFERGKVLPGDGEDES</sequence>
<dbReference type="RefSeq" id="WP_193497063.1">
    <property type="nucleotide sequence ID" value="NZ_CP063169.1"/>
</dbReference>
<accession>A0A7M1SS36</accession>
<dbReference type="KEGG" id="halt:IM660_17575"/>
<dbReference type="EMBL" id="CP063169">
    <property type="protein sequence ID" value="QOR70379.1"/>
    <property type="molecule type" value="Genomic_DNA"/>
</dbReference>
<proteinExistence type="inferred from homology"/>
<keyword evidence="10" id="KW-1185">Reference proteome</keyword>
<comment type="similarity">
    <text evidence="2">Belongs to the CPA3 antiporters (TC 2.A.63) subunit E family.</text>
</comment>
<evidence type="ECO:0000256" key="1">
    <source>
        <dbReference type="ARBA" id="ARBA00004651"/>
    </source>
</evidence>
<dbReference type="InterPro" id="IPR002758">
    <property type="entry name" value="Cation_antiport_E"/>
</dbReference>
<dbReference type="GO" id="GO:0005886">
    <property type="term" value="C:plasma membrane"/>
    <property type="evidence" value="ECO:0007669"/>
    <property type="project" value="UniProtKB-SubCell"/>
</dbReference>
<gene>
    <name evidence="9" type="ORF">IM660_17575</name>
</gene>
<evidence type="ECO:0000256" key="4">
    <source>
        <dbReference type="ARBA" id="ARBA00022692"/>
    </source>
</evidence>
<dbReference type="PANTHER" id="PTHR34584:SF1">
    <property type="entry name" value="NA(+)_H(+) ANTIPORTER SUBUNIT E1"/>
    <property type="match status" value="1"/>
</dbReference>
<dbReference type="PANTHER" id="PTHR34584">
    <property type="entry name" value="NA(+)/H(+) ANTIPORTER SUBUNIT E1"/>
    <property type="match status" value="1"/>
</dbReference>
<evidence type="ECO:0000256" key="7">
    <source>
        <dbReference type="SAM" id="MobiDB-lite"/>
    </source>
</evidence>
<protein>
    <submittedName>
        <fullName evidence="9">Na+/H+ antiporter subunit E</fullName>
    </submittedName>
</protein>
<evidence type="ECO:0000256" key="6">
    <source>
        <dbReference type="ARBA" id="ARBA00023136"/>
    </source>
</evidence>
<feature type="compositionally biased region" description="Basic and acidic residues" evidence="7">
    <location>
        <begin position="196"/>
        <end position="207"/>
    </location>
</feature>
<dbReference type="AlphaFoldDB" id="A0A7M1SS36"/>
<dbReference type="NCBIfam" id="NF006521">
    <property type="entry name" value="PRK08965.1-5"/>
    <property type="match status" value="1"/>
</dbReference>
<evidence type="ECO:0000256" key="5">
    <source>
        <dbReference type="ARBA" id="ARBA00022989"/>
    </source>
</evidence>